<sequence length="459" mass="50764">MPSMHGANTHPNPRLLPPVSPPPFQPSVRKSSQKSSQTSAFARALKHLQVVSTNSLNPQRGPFEFVPPNCGRMQAQALRSDLEVPVSTLPTLSIRHRPIQSPRRFWRSGLVKQKSRPKQDGNAAPRSYWPPNNSQPALEGPVIDSKDGNELSCKPVGARPRRSKSPSMLSECWIGEGNVERQSEYGVYKRGWEGGKGGGRVVQIDSPLVSHTSGFPPRPARDCVWKVSYMIQAVACPQNRISTLETPRKLIVSTAMGVLSLGGGIVRKADVPVIRNMRRRILDPLFAAPDAAYASTQDSVQKSSGRILAHSHWVLAQRVSPTHYTIHTLLPNTGTLSPRTVSVDEVTQSVHPSSGCVVAYIPASDALALEHALQSLTYPTPPSTPPLPSSLHDDDDDEDCPCHARWPDTLRSLRDMTHNDDIHFIIRDEEEMRNEMEKRHEEWSSSTRSLSFIDWLASA</sequence>
<feature type="region of interest" description="Disordered" evidence="1">
    <location>
        <begin position="377"/>
        <end position="398"/>
    </location>
</feature>
<feature type="region of interest" description="Disordered" evidence="1">
    <location>
        <begin position="1"/>
        <end position="39"/>
    </location>
</feature>
<feature type="region of interest" description="Disordered" evidence="1">
    <location>
        <begin position="104"/>
        <end position="167"/>
    </location>
</feature>
<name>R7S0P2_STEHR</name>
<dbReference type="Proteomes" id="UP000053927">
    <property type="component" value="Unassembled WGS sequence"/>
</dbReference>
<organism evidence="2 3">
    <name type="scientific">Stereum hirsutum (strain FP-91666)</name>
    <name type="common">White-rot fungus</name>
    <dbReference type="NCBI Taxonomy" id="721885"/>
    <lineage>
        <taxon>Eukaryota</taxon>
        <taxon>Fungi</taxon>
        <taxon>Dikarya</taxon>
        <taxon>Basidiomycota</taxon>
        <taxon>Agaricomycotina</taxon>
        <taxon>Agaricomycetes</taxon>
        <taxon>Russulales</taxon>
        <taxon>Stereaceae</taxon>
        <taxon>Stereum</taxon>
    </lineage>
</organism>
<dbReference type="GeneID" id="18795835"/>
<accession>R7S0P2</accession>
<feature type="compositionally biased region" description="Pro residues" evidence="1">
    <location>
        <begin position="14"/>
        <end position="25"/>
    </location>
</feature>
<keyword evidence="3" id="KW-1185">Reference proteome</keyword>
<evidence type="ECO:0000256" key="1">
    <source>
        <dbReference type="SAM" id="MobiDB-lite"/>
    </source>
</evidence>
<dbReference type="KEGG" id="shs:STEHIDRAFT_115993"/>
<protein>
    <submittedName>
        <fullName evidence="2">Uncharacterized protein</fullName>
    </submittedName>
</protein>
<dbReference type="RefSeq" id="XP_007310731.1">
    <property type="nucleotide sequence ID" value="XM_007310669.1"/>
</dbReference>
<evidence type="ECO:0000313" key="3">
    <source>
        <dbReference type="Proteomes" id="UP000053927"/>
    </source>
</evidence>
<evidence type="ECO:0000313" key="2">
    <source>
        <dbReference type="EMBL" id="EIM80117.1"/>
    </source>
</evidence>
<gene>
    <name evidence="2" type="ORF">STEHIDRAFT_115993</name>
</gene>
<feature type="compositionally biased region" description="Pro residues" evidence="1">
    <location>
        <begin position="379"/>
        <end position="388"/>
    </location>
</feature>
<dbReference type="AlphaFoldDB" id="R7S0P2"/>
<reference evidence="3" key="1">
    <citation type="journal article" date="2012" name="Science">
        <title>The Paleozoic origin of enzymatic lignin decomposition reconstructed from 31 fungal genomes.</title>
        <authorList>
            <person name="Floudas D."/>
            <person name="Binder M."/>
            <person name="Riley R."/>
            <person name="Barry K."/>
            <person name="Blanchette R.A."/>
            <person name="Henrissat B."/>
            <person name="Martinez A.T."/>
            <person name="Otillar R."/>
            <person name="Spatafora J.W."/>
            <person name="Yadav J.S."/>
            <person name="Aerts A."/>
            <person name="Benoit I."/>
            <person name="Boyd A."/>
            <person name="Carlson A."/>
            <person name="Copeland A."/>
            <person name="Coutinho P.M."/>
            <person name="de Vries R.P."/>
            <person name="Ferreira P."/>
            <person name="Findley K."/>
            <person name="Foster B."/>
            <person name="Gaskell J."/>
            <person name="Glotzer D."/>
            <person name="Gorecki P."/>
            <person name="Heitman J."/>
            <person name="Hesse C."/>
            <person name="Hori C."/>
            <person name="Igarashi K."/>
            <person name="Jurgens J.A."/>
            <person name="Kallen N."/>
            <person name="Kersten P."/>
            <person name="Kohler A."/>
            <person name="Kuees U."/>
            <person name="Kumar T.K.A."/>
            <person name="Kuo A."/>
            <person name="LaButti K."/>
            <person name="Larrondo L.F."/>
            <person name="Lindquist E."/>
            <person name="Ling A."/>
            <person name="Lombard V."/>
            <person name="Lucas S."/>
            <person name="Lundell T."/>
            <person name="Martin R."/>
            <person name="McLaughlin D.J."/>
            <person name="Morgenstern I."/>
            <person name="Morin E."/>
            <person name="Murat C."/>
            <person name="Nagy L.G."/>
            <person name="Nolan M."/>
            <person name="Ohm R.A."/>
            <person name="Patyshakuliyeva A."/>
            <person name="Rokas A."/>
            <person name="Ruiz-Duenas F.J."/>
            <person name="Sabat G."/>
            <person name="Salamov A."/>
            <person name="Samejima M."/>
            <person name="Schmutz J."/>
            <person name="Slot J.C."/>
            <person name="St John F."/>
            <person name="Stenlid J."/>
            <person name="Sun H."/>
            <person name="Sun S."/>
            <person name="Syed K."/>
            <person name="Tsang A."/>
            <person name="Wiebenga A."/>
            <person name="Young D."/>
            <person name="Pisabarro A."/>
            <person name="Eastwood D.C."/>
            <person name="Martin F."/>
            <person name="Cullen D."/>
            <person name="Grigoriev I.V."/>
            <person name="Hibbett D.S."/>
        </authorList>
    </citation>
    <scope>NUCLEOTIDE SEQUENCE [LARGE SCALE GENOMIC DNA]</scope>
    <source>
        <strain evidence="3">FP-91666</strain>
    </source>
</reference>
<dbReference type="EMBL" id="JH687399">
    <property type="protein sequence ID" value="EIM80117.1"/>
    <property type="molecule type" value="Genomic_DNA"/>
</dbReference>
<proteinExistence type="predicted"/>